<name>A0A256JD61_HALEZ</name>
<organism evidence="1 2">
    <name type="scientific">Halorubrum ezzemoulense</name>
    <name type="common">Halorubrum chaoviator</name>
    <dbReference type="NCBI Taxonomy" id="337243"/>
    <lineage>
        <taxon>Archaea</taxon>
        <taxon>Methanobacteriati</taxon>
        <taxon>Methanobacteriota</taxon>
        <taxon>Stenosarchaea group</taxon>
        <taxon>Halobacteria</taxon>
        <taxon>Halobacteriales</taxon>
        <taxon>Haloferacaceae</taxon>
        <taxon>Halorubrum</taxon>
    </lineage>
</organism>
<accession>A0A256JD61</accession>
<evidence type="ECO:0000313" key="1">
    <source>
        <dbReference type="EMBL" id="OYR66563.1"/>
    </source>
</evidence>
<dbReference type="AlphaFoldDB" id="A0A256JD61"/>
<comment type="caution">
    <text evidence="1">The sequence shown here is derived from an EMBL/GenBank/DDBJ whole genome shotgun (WGS) entry which is preliminary data.</text>
</comment>
<reference evidence="1 2" key="1">
    <citation type="journal article" date="2014" name="Front. Microbiol.">
        <title>Population and genomic analysis of the genus Halorubrum.</title>
        <authorList>
            <person name="Fullmer M.S."/>
            <person name="Soucy S.M."/>
            <person name="Swithers K.S."/>
            <person name="Makkay A.M."/>
            <person name="Wheeler R."/>
            <person name="Ventosa A."/>
            <person name="Gogarten J.P."/>
            <person name="Papke R.T."/>
        </authorList>
    </citation>
    <scope>NUCLEOTIDE SEQUENCE [LARGE SCALE GENOMIC DNA]</scope>
    <source>
        <strain evidence="1 2">G37</strain>
    </source>
</reference>
<gene>
    <name evidence="1" type="ORF">DJ78_17650</name>
</gene>
<dbReference type="Proteomes" id="UP000216758">
    <property type="component" value="Unassembled WGS sequence"/>
</dbReference>
<sequence length="83" mass="9237">MAMNQMELAVEDLRTAGEHNFRDGPSLSAADCRRRDSVATDDRCPTRWTATGRTGRQAVDSLEQTCGHQALSKLREASFRKTP</sequence>
<proteinExistence type="predicted"/>
<evidence type="ECO:0000313" key="2">
    <source>
        <dbReference type="Proteomes" id="UP000216758"/>
    </source>
</evidence>
<dbReference type="EMBL" id="NHPB01000120">
    <property type="protein sequence ID" value="OYR66563.1"/>
    <property type="molecule type" value="Genomic_DNA"/>
</dbReference>
<protein>
    <submittedName>
        <fullName evidence="1">Uncharacterized protein</fullName>
    </submittedName>
</protein>